<evidence type="ECO:0000259" key="4">
    <source>
        <dbReference type="PROSITE" id="PS51462"/>
    </source>
</evidence>
<dbReference type="Pfam" id="PF00293">
    <property type="entry name" value="NUDIX"/>
    <property type="match status" value="1"/>
</dbReference>
<dbReference type="InterPro" id="IPR020476">
    <property type="entry name" value="Nudix_hydrolase"/>
</dbReference>
<feature type="domain" description="Nudix hydrolase" evidence="4">
    <location>
        <begin position="32"/>
        <end position="165"/>
    </location>
</feature>
<dbReference type="Gene3D" id="3.90.79.10">
    <property type="entry name" value="Nucleoside Triphosphate Pyrophosphohydrolase"/>
    <property type="match status" value="1"/>
</dbReference>
<reference evidence="5 6" key="1">
    <citation type="journal article" date="2016" name="Nat. Commun.">
        <title>Thousands of microbial genomes shed light on interconnected biogeochemical processes in an aquifer system.</title>
        <authorList>
            <person name="Anantharaman K."/>
            <person name="Brown C.T."/>
            <person name="Hug L.A."/>
            <person name="Sharon I."/>
            <person name="Castelle C.J."/>
            <person name="Probst A.J."/>
            <person name="Thomas B.C."/>
            <person name="Singh A."/>
            <person name="Wilkins M.J."/>
            <person name="Karaoz U."/>
            <person name="Brodie E.L."/>
            <person name="Williams K.H."/>
            <person name="Hubbard S.S."/>
            <person name="Banfield J.F."/>
        </authorList>
    </citation>
    <scope>NUCLEOTIDE SEQUENCE [LARGE SCALE GENOMIC DNA]</scope>
</reference>
<protein>
    <recommendedName>
        <fullName evidence="4">Nudix hydrolase domain-containing protein</fullName>
    </recommendedName>
</protein>
<dbReference type="CDD" id="cd04681">
    <property type="entry name" value="NUDIX_Hydrolase"/>
    <property type="match status" value="1"/>
</dbReference>
<dbReference type="SUPFAM" id="SSF55811">
    <property type="entry name" value="Nudix"/>
    <property type="match status" value="1"/>
</dbReference>
<dbReference type="GO" id="GO:0016787">
    <property type="term" value="F:hydrolase activity"/>
    <property type="evidence" value="ECO:0007669"/>
    <property type="project" value="UniProtKB-KW"/>
</dbReference>
<dbReference type="InterPro" id="IPR015797">
    <property type="entry name" value="NUDIX_hydrolase-like_dom_sf"/>
</dbReference>
<comment type="cofactor">
    <cofactor evidence="1">
        <name>Mg(2+)</name>
        <dbReference type="ChEBI" id="CHEBI:18420"/>
    </cofactor>
</comment>
<accession>A0A1G2AZX5</accession>
<gene>
    <name evidence="5" type="ORF">A3F54_05830</name>
</gene>
<keyword evidence="3" id="KW-0460">Magnesium</keyword>
<dbReference type="AlphaFoldDB" id="A0A1G2AZX5"/>
<evidence type="ECO:0000256" key="2">
    <source>
        <dbReference type="ARBA" id="ARBA00022801"/>
    </source>
</evidence>
<dbReference type="PROSITE" id="PS51462">
    <property type="entry name" value="NUDIX"/>
    <property type="match status" value="1"/>
</dbReference>
<dbReference type="Proteomes" id="UP000176952">
    <property type="component" value="Unassembled WGS sequence"/>
</dbReference>
<dbReference type="PANTHER" id="PTHR43222:SF2">
    <property type="entry name" value="NUDIX HYDROLASE 23, CHLOROPLASTIC"/>
    <property type="match status" value="1"/>
</dbReference>
<proteinExistence type="predicted"/>
<keyword evidence="2" id="KW-0378">Hydrolase</keyword>
<evidence type="ECO:0000313" key="5">
    <source>
        <dbReference type="EMBL" id="OGY82483.1"/>
    </source>
</evidence>
<sequence length="168" mass="19050">MLWKHCPQCGGTLQEKSEKLLVCTACDFHWYQNPLPTNAVIIENAAGEIMLAKRNAEPKTGWWDLPGGFVDPGESLEDSAVREIKEELQVELRDVKFFRSYPGRYLYKGVNYYTMVCVLTGTIEDQQPQVASDIGGIEFFAPAKLPFDRIAFPALEQGLRDYVKERGK</sequence>
<dbReference type="STRING" id="1798542.A3F54_05830"/>
<dbReference type="EMBL" id="MHKD01000028">
    <property type="protein sequence ID" value="OGY82483.1"/>
    <property type="molecule type" value="Genomic_DNA"/>
</dbReference>
<dbReference type="PRINTS" id="PR00502">
    <property type="entry name" value="NUDIXFAMILY"/>
</dbReference>
<evidence type="ECO:0000256" key="1">
    <source>
        <dbReference type="ARBA" id="ARBA00001946"/>
    </source>
</evidence>
<comment type="caution">
    <text evidence="5">The sequence shown here is derived from an EMBL/GenBank/DDBJ whole genome shotgun (WGS) entry which is preliminary data.</text>
</comment>
<evidence type="ECO:0000256" key="3">
    <source>
        <dbReference type="ARBA" id="ARBA00022842"/>
    </source>
</evidence>
<organism evidence="5 6">
    <name type="scientific">Candidatus Kerfeldbacteria bacterium RIFCSPHIGHO2_12_FULL_48_17</name>
    <dbReference type="NCBI Taxonomy" id="1798542"/>
    <lineage>
        <taxon>Bacteria</taxon>
        <taxon>Candidatus Kerfeldiibacteriota</taxon>
    </lineage>
</organism>
<dbReference type="PANTHER" id="PTHR43222">
    <property type="entry name" value="NUDIX HYDROLASE 23"/>
    <property type="match status" value="1"/>
</dbReference>
<dbReference type="InterPro" id="IPR000086">
    <property type="entry name" value="NUDIX_hydrolase_dom"/>
</dbReference>
<evidence type="ECO:0000313" key="6">
    <source>
        <dbReference type="Proteomes" id="UP000176952"/>
    </source>
</evidence>
<name>A0A1G2AZX5_9BACT</name>